<gene>
    <name evidence="1" type="ORF">F5876DRAFT_82351</name>
</gene>
<evidence type="ECO:0000313" key="1">
    <source>
        <dbReference type="EMBL" id="KAJ3804971.1"/>
    </source>
</evidence>
<dbReference type="Proteomes" id="UP001163835">
    <property type="component" value="Unassembled WGS sequence"/>
</dbReference>
<name>A0ACC1TJV4_9AGAR</name>
<reference evidence="1" key="1">
    <citation type="submission" date="2022-09" db="EMBL/GenBank/DDBJ databases">
        <title>A Global Phylogenomic Analysis of the Shiitake Genus Lentinula.</title>
        <authorList>
            <consortium name="DOE Joint Genome Institute"/>
            <person name="Sierra-Patev S."/>
            <person name="Min B."/>
            <person name="Naranjo-Ortiz M."/>
            <person name="Looney B."/>
            <person name="Konkel Z."/>
            <person name="Slot J.C."/>
            <person name="Sakamoto Y."/>
            <person name="Steenwyk J.L."/>
            <person name="Rokas A."/>
            <person name="Carro J."/>
            <person name="Camarero S."/>
            <person name="Ferreira P."/>
            <person name="Molpeceres G."/>
            <person name="Ruiz-Duenas F.J."/>
            <person name="Serrano A."/>
            <person name="Henrissat B."/>
            <person name="Drula E."/>
            <person name="Hughes K.W."/>
            <person name="Mata J.L."/>
            <person name="Ishikawa N.K."/>
            <person name="Vargas-Isla R."/>
            <person name="Ushijima S."/>
            <person name="Smith C.A."/>
            <person name="Ahrendt S."/>
            <person name="Andreopoulos W."/>
            <person name="He G."/>
            <person name="Labutti K."/>
            <person name="Lipzen A."/>
            <person name="Ng V."/>
            <person name="Riley R."/>
            <person name="Sandor L."/>
            <person name="Barry K."/>
            <person name="Martinez A.T."/>
            <person name="Xiao Y."/>
            <person name="Gibbons J.G."/>
            <person name="Terashima K."/>
            <person name="Grigoriev I.V."/>
            <person name="Hibbett D.S."/>
        </authorList>
    </citation>
    <scope>NUCLEOTIDE SEQUENCE</scope>
    <source>
        <strain evidence="1">TMI1499</strain>
    </source>
</reference>
<keyword evidence="2" id="KW-1185">Reference proteome</keyword>
<evidence type="ECO:0000313" key="2">
    <source>
        <dbReference type="Proteomes" id="UP001163835"/>
    </source>
</evidence>
<proteinExistence type="predicted"/>
<comment type="caution">
    <text evidence="1">The sequence shown here is derived from an EMBL/GenBank/DDBJ whole genome shotgun (WGS) entry which is preliminary data.</text>
</comment>
<dbReference type="EMBL" id="MU795734">
    <property type="protein sequence ID" value="KAJ3804971.1"/>
    <property type="molecule type" value="Genomic_DNA"/>
</dbReference>
<sequence>MPSSSNTSWTPSAGRHQLNIGSSLGRALRARKNNTPGQQPAKRNILPEREFYSVRYGFKPSLIDSTKPGSLEVRRANDTSTSSVTVEHASSQPGEIYVFPGNEVASKDWICVLIYDEETGGYTLEKLESSIALGPPEKRAGSTRPFRSPSAQVNSPPVLTPATSTHQTANASNAKIEDFLSSSMLSNQSKELDDDDEEIPLNVQVKISPTQRPKKALPHRTHVQEETSSSLVLPTTKASTSTSISLNSTYKKASKRVTPTLLDAEDETLEFGRSAKRNRVSPAPVLPPNVESKRGPSPSRLELPGMADAVVQPPPIPVPSKPVQPKSKPSSSTSRSQPAAPLPLSPMPLAAGSDSEEEEWDEVAAPSSVAAGPTTVEDDGREEIDINELETLINNHLEDDEQETENFLDVAIPPDDSPVLSMGPPISLKQFVGGDSADDDEDEYSSSDDSDED</sequence>
<protein>
    <submittedName>
        <fullName evidence="1">Uncharacterized protein</fullName>
    </submittedName>
</protein>
<organism evidence="1 2">
    <name type="scientific">Lentinula aff. lateritia</name>
    <dbReference type="NCBI Taxonomy" id="2804960"/>
    <lineage>
        <taxon>Eukaryota</taxon>
        <taxon>Fungi</taxon>
        <taxon>Dikarya</taxon>
        <taxon>Basidiomycota</taxon>
        <taxon>Agaricomycotina</taxon>
        <taxon>Agaricomycetes</taxon>
        <taxon>Agaricomycetidae</taxon>
        <taxon>Agaricales</taxon>
        <taxon>Marasmiineae</taxon>
        <taxon>Omphalotaceae</taxon>
        <taxon>Lentinula</taxon>
    </lineage>
</organism>
<accession>A0ACC1TJV4</accession>